<evidence type="ECO:0000313" key="3">
    <source>
        <dbReference type="Proteomes" id="UP000574390"/>
    </source>
</evidence>
<feature type="compositionally biased region" description="Polar residues" evidence="1">
    <location>
        <begin position="17"/>
        <end position="41"/>
    </location>
</feature>
<name>A0A7J6SKX8_PEROL</name>
<gene>
    <name evidence="2" type="primary">TRIP12_10</name>
    <name evidence="2" type="ORF">FOZ62_031885</name>
</gene>
<proteinExistence type="predicted"/>
<feature type="region of interest" description="Disordered" evidence="1">
    <location>
        <begin position="297"/>
        <end position="323"/>
    </location>
</feature>
<feature type="compositionally biased region" description="Low complexity" evidence="1">
    <location>
        <begin position="76"/>
        <end position="88"/>
    </location>
</feature>
<accession>A0A7J6SKX8</accession>
<feature type="region of interest" description="Disordered" evidence="1">
    <location>
        <begin position="1"/>
        <end position="228"/>
    </location>
</feature>
<dbReference type="AlphaFoldDB" id="A0A7J6SKX8"/>
<feature type="compositionally biased region" description="Low complexity" evidence="1">
    <location>
        <begin position="53"/>
        <end position="67"/>
    </location>
</feature>
<sequence length="323" mass="34367">MSQRPSANSRRTKKQRQQLPSTPSILPPSASFSQQPNNNTAAALPQSRRSLRRSSTSSISSTTSAAAAEKRLLQNSPVSKSSGSSAPSPRKRIQKASQQSKKSGSPVGGEKARALPKGKRVSKKRKSEDISESTENKAGKVMKRESEASRDTAAEESSLHPETPTDMGVSDTPDARPDRNSARIDMGALGTFLRQVGGNDDSEKDTSRRAQDDDVDGGMRGASSSSSAFPEGLAFLMSAASSGGLMQRITSDLKADDSIRVIAALTELNDVLNMSGEEIALGFPVETAVPLLVKHVERDDPQDEGDDPDTRRLLATRCSTGVS</sequence>
<dbReference type="GO" id="GO:0016874">
    <property type="term" value="F:ligase activity"/>
    <property type="evidence" value="ECO:0007669"/>
    <property type="project" value="UniProtKB-KW"/>
</dbReference>
<feature type="compositionally biased region" description="Basic and acidic residues" evidence="1">
    <location>
        <begin position="126"/>
        <end position="159"/>
    </location>
</feature>
<keyword evidence="2" id="KW-0436">Ligase</keyword>
<protein>
    <submittedName>
        <fullName evidence="2">Ubiquitin-protein ligase</fullName>
    </submittedName>
</protein>
<feature type="compositionally biased region" description="Basic residues" evidence="1">
    <location>
        <begin position="114"/>
        <end position="125"/>
    </location>
</feature>
<dbReference type="Proteomes" id="UP000574390">
    <property type="component" value="Unassembled WGS sequence"/>
</dbReference>
<dbReference type="EMBL" id="JABANM010014262">
    <property type="protein sequence ID" value="KAF4732916.1"/>
    <property type="molecule type" value="Genomic_DNA"/>
</dbReference>
<reference evidence="2 3" key="1">
    <citation type="submission" date="2020-04" db="EMBL/GenBank/DDBJ databases">
        <title>Perkinsus olseni comparative genomics.</title>
        <authorList>
            <person name="Bogema D.R."/>
        </authorList>
    </citation>
    <scope>NUCLEOTIDE SEQUENCE [LARGE SCALE GENOMIC DNA]</scope>
    <source>
        <strain evidence="2">ATCC PRA-205</strain>
    </source>
</reference>
<comment type="caution">
    <text evidence="2">The sequence shown here is derived from an EMBL/GenBank/DDBJ whole genome shotgun (WGS) entry which is preliminary data.</text>
</comment>
<organism evidence="2 3">
    <name type="scientific">Perkinsus olseni</name>
    <name type="common">Perkinsus atlanticus</name>
    <dbReference type="NCBI Taxonomy" id="32597"/>
    <lineage>
        <taxon>Eukaryota</taxon>
        <taxon>Sar</taxon>
        <taxon>Alveolata</taxon>
        <taxon>Perkinsozoa</taxon>
        <taxon>Perkinsea</taxon>
        <taxon>Perkinsida</taxon>
        <taxon>Perkinsidae</taxon>
        <taxon>Perkinsus</taxon>
    </lineage>
</organism>
<evidence type="ECO:0000256" key="1">
    <source>
        <dbReference type="SAM" id="MobiDB-lite"/>
    </source>
</evidence>
<evidence type="ECO:0000313" key="2">
    <source>
        <dbReference type="EMBL" id="KAF4732916.1"/>
    </source>
</evidence>
<feature type="compositionally biased region" description="Basic and acidic residues" evidence="1">
    <location>
        <begin position="173"/>
        <end position="182"/>
    </location>
</feature>